<protein>
    <submittedName>
        <fullName evidence="1">Uncharacterized protein</fullName>
    </submittedName>
</protein>
<evidence type="ECO:0000313" key="2">
    <source>
        <dbReference type="Proteomes" id="UP000657918"/>
    </source>
</evidence>
<comment type="caution">
    <text evidence="1">The sequence shown here is derived from an EMBL/GenBank/DDBJ whole genome shotgun (WGS) entry which is preliminary data.</text>
</comment>
<accession>A0A835K2I6</accession>
<evidence type="ECO:0000313" key="1">
    <source>
        <dbReference type="EMBL" id="KAF9678226.1"/>
    </source>
</evidence>
<keyword evidence="2" id="KW-1185">Reference proteome</keyword>
<gene>
    <name evidence="1" type="ORF">SADUNF_Sadunf07G0012900</name>
</gene>
<reference evidence="1 2" key="1">
    <citation type="submission" date="2020-10" db="EMBL/GenBank/DDBJ databases">
        <title>Plant Genome Project.</title>
        <authorList>
            <person name="Zhang R.-G."/>
        </authorList>
    </citation>
    <scope>NUCLEOTIDE SEQUENCE [LARGE SCALE GENOMIC DNA]</scope>
    <source>
        <strain evidence="1">FAFU-HL-1</strain>
        <tissue evidence="1">Leaf</tissue>
    </source>
</reference>
<dbReference type="AlphaFoldDB" id="A0A835K2I6"/>
<dbReference type="Proteomes" id="UP000657918">
    <property type="component" value="Unassembled WGS sequence"/>
</dbReference>
<dbReference type="EMBL" id="JADGMS010000007">
    <property type="protein sequence ID" value="KAF9678226.1"/>
    <property type="molecule type" value="Genomic_DNA"/>
</dbReference>
<name>A0A835K2I6_9ROSI</name>
<proteinExistence type="predicted"/>
<sequence>MIVVHGISDKYDRISLLYNVEQEKLDDNSEECGEEIKRQGQRAATLGSFVNIGFGNVKNAPELVLFSEFDLFSMVGYARDDGASQSRMPEPWPEARRLKWQWHTGCSAVSTGLSGLFLGTRFINHKTGNCSEKSGPRSGA</sequence>
<organism evidence="1 2">
    <name type="scientific">Salix dunnii</name>
    <dbReference type="NCBI Taxonomy" id="1413687"/>
    <lineage>
        <taxon>Eukaryota</taxon>
        <taxon>Viridiplantae</taxon>
        <taxon>Streptophyta</taxon>
        <taxon>Embryophyta</taxon>
        <taxon>Tracheophyta</taxon>
        <taxon>Spermatophyta</taxon>
        <taxon>Magnoliopsida</taxon>
        <taxon>eudicotyledons</taxon>
        <taxon>Gunneridae</taxon>
        <taxon>Pentapetalae</taxon>
        <taxon>rosids</taxon>
        <taxon>fabids</taxon>
        <taxon>Malpighiales</taxon>
        <taxon>Salicaceae</taxon>
        <taxon>Saliceae</taxon>
        <taxon>Salix</taxon>
    </lineage>
</organism>